<reference evidence="2" key="1">
    <citation type="journal article" date="2016" name="Nature">
        <title>Genome evolution in the allotetraploid frog Xenopus laevis.</title>
        <authorList>
            <person name="Session A.M."/>
            <person name="Uno Y."/>
            <person name="Kwon T."/>
            <person name="Chapman J.A."/>
            <person name="Toyoda A."/>
            <person name="Takahashi S."/>
            <person name="Fukui A."/>
            <person name="Hikosaka A."/>
            <person name="Suzuki A."/>
            <person name="Kondo M."/>
            <person name="van Heeringen S.J."/>
            <person name="Quigley I."/>
            <person name="Heinz S."/>
            <person name="Ogino H."/>
            <person name="Ochi H."/>
            <person name="Hellsten U."/>
            <person name="Lyons J.B."/>
            <person name="Simakov O."/>
            <person name="Putnam N."/>
            <person name="Stites J."/>
            <person name="Kuroki Y."/>
            <person name="Tanaka T."/>
            <person name="Michiue T."/>
            <person name="Watanabe M."/>
            <person name="Bogdanovic O."/>
            <person name="Lister R."/>
            <person name="Georgiou G."/>
            <person name="Paranjpe S.S."/>
            <person name="van Kruijsbergen I."/>
            <person name="Shu S."/>
            <person name="Carlson J."/>
            <person name="Kinoshita T."/>
            <person name="Ohta Y."/>
            <person name="Mawaribuchi S."/>
            <person name="Jenkins J."/>
            <person name="Grimwood J."/>
            <person name="Schmutz J."/>
            <person name="Mitros T."/>
            <person name="Mozaffari S.V."/>
            <person name="Suzuki Y."/>
            <person name="Haramoto Y."/>
            <person name="Yamamoto T.S."/>
            <person name="Takagi C."/>
            <person name="Heald R."/>
            <person name="Miller K."/>
            <person name="Haudenschild C."/>
            <person name="Kitzman J."/>
            <person name="Nakayama T."/>
            <person name="Izutsu Y."/>
            <person name="Robert J."/>
            <person name="Fortriede J."/>
            <person name="Burns K."/>
            <person name="Lotay V."/>
            <person name="Karimi K."/>
            <person name="Yasuoka Y."/>
            <person name="Dichmann D.S."/>
            <person name="Flajnik M.F."/>
            <person name="Houston D.W."/>
            <person name="Shendure J."/>
            <person name="DuPasquier L."/>
            <person name="Vize P.D."/>
            <person name="Zorn A.M."/>
            <person name="Ito M."/>
            <person name="Marcotte E.M."/>
            <person name="Wallingford J.B."/>
            <person name="Ito Y."/>
            <person name="Asashima M."/>
            <person name="Ueno N."/>
            <person name="Matsuda Y."/>
            <person name="Veenstra G.J."/>
            <person name="Fujiyama A."/>
            <person name="Harland R.M."/>
            <person name="Taira M."/>
            <person name="Rokhsar D.S."/>
        </authorList>
    </citation>
    <scope>NUCLEOTIDE SEQUENCE [LARGE SCALE GENOMIC DNA]</scope>
    <source>
        <strain evidence="2">J</strain>
    </source>
</reference>
<evidence type="ECO:0000313" key="1">
    <source>
        <dbReference type="EMBL" id="OCT89584.1"/>
    </source>
</evidence>
<dbReference type="EMBL" id="CM004470">
    <property type="protein sequence ID" value="OCT89584.1"/>
    <property type="molecule type" value="Genomic_DNA"/>
</dbReference>
<sequence length="74" mass="8516">MYPLHLISLHTEDPWLVTQRDTVFHSHMDFECLFLMTNNGVGHRCLYHAEIKALRTKCIVHETESGNTGPIPVL</sequence>
<accession>A0A974HTD0</accession>
<name>A0A974HTD0_XENLA</name>
<protein>
    <submittedName>
        <fullName evidence="1">Uncharacterized protein</fullName>
    </submittedName>
</protein>
<gene>
    <name evidence="1" type="ORF">XELAEV_18018202mg</name>
</gene>
<proteinExistence type="predicted"/>
<dbReference type="Proteomes" id="UP000694892">
    <property type="component" value="Chromosome 3L"/>
</dbReference>
<organism evidence="1 2">
    <name type="scientific">Xenopus laevis</name>
    <name type="common">African clawed frog</name>
    <dbReference type="NCBI Taxonomy" id="8355"/>
    <lineage>
        <taxon>Eukaryota</taxon>
        <taxon>Metazoa</taxon>
        <taxon>Chordata</taxon>
        <taxon>Craniata</taxon>
        <taxon>Vertebrata</taxon>
        <taxon>Euteleostomi</taxon>
        <taxon>Amphibia</taxon>
        <taxon>Batrachia</taxon>
        <taxon>Anura</taxon>
        <taxon>Pipoidea</taxon>
        <taxon>Pipidae</taxon>
        <taxon>Xenopodinae</taxon>
        <taxon>Xenopus</taxon>
        <taxon>Xenopus</taxon>
    </lineage>
</organism>
<dbReference type="AlphaFoldDB" id="A0A974HTD0"/>
<evidence type="ECO:0000313" key="2">
    <source>
        <dbReference type="Proteomes" id="UP000694892"/>
    </source>
</evidence>